<keyword evidence="3" id="KW-1185">Reference proteome</keyword>
<organism evidence="2 3">
    <name type="scientific">Citrus x changshan-huyou</name>
    <dbReference type="NCBI Taxonomy" id="2935761"/>
    <lineage>
        <taxon>Eukaryota</taxon>
        <taxon>Viridiplantae</taxon>
        <taxon>Streptophyta</taxon>
        <taxon>Embryophyta</taxon>
        <taxon>Tracheophyta</taxon>
        <taxon>Spermatophyta</taxon>
        <taxon>Magnoliopsida</taxon>
        <taxon>eudicotyledons</taxon>
        <taxon>Gunneridae</taxon>
        <taxon>Pentapetalae</taxon>
        <taxon>rosids</taxon>
        <taxon>malvids</taxon>
        <taxon>Sapindales</taxon>
        <taxon>Rutaceae</taxon>
        <taxon>Aurantioideae</taxon>
        <taxon>Citrus</taxon>
    </lineage>
</organism>
<evidence type="ECO:0000313" key="3">
    <source>
        <dbReference type="Proteomes" id="UP001428341"/>
    </source>
</evidence>
<dbReference type="AlphaFoldDB" id="A0AAP0QJY2"/>
<dbReference type="InterPro" id="IPR005174">
    <property type="entry name" value="KIB1-4_b-propeller"/>
</dbReference>
<proteinExistence type="predicted"/>
<feature type="domain" description="KIB1-4 beta-propeller" evidence="1">
    <location>
        <begin position="1"/>
        <end position="179"/>
    </location>
</feature>
<accession>A0AAP0QJY2</accession>
<reference evidence="2 3" key="1">
    <citation type="submission" date="2024-05" db="EMBL/GenBank/DDBJ databases">
        <title>Haplotype-resolved chromosome-level genome assembly of Huyou (Citrus changshanensis).</title>
        <authorList>
            <person name="Miao C."/>
            <person name="Chen W."/>
            <person name="Wu Y."/>
            <person name="Wang L."/>
            <person name="Zhao S."/>
            <person name="Grierson D."/>
            <person name="Xu C."/>
            <person name="Chen K."/>
        </authorList>
    </citation>
    <scope>NUCLEOTIDE SEQUENCE [LARGE SCALE GENOMIC DNA]</scope>
    <source>
        <strain evidence="2">01-14</strain>
        <tissue evidence="2">Leaf</tissue>
    </source>
</reference>
<name>A0AAP0QJY2_9ROSI</name>
<gene>
    <name evidence="2" type="ORF">WN944_012857</name>
</gene>
<dbReference type="PANTHER" id="PTHR33110:SF134">
    <property type="entry name" value="OS09G0565350 PROTEIN"/>
    <property type="match status" value="1"/>
</dbReference>
<dbReference type="Pfam" id="PF03478">
    <property type="entry name" value="Beta-prop_KIB1-4"/>
    <property type="match status" value="1"/>
</dbReference>
<protein>
    <recommendedName>
        <fullName evidence="1">KIB1-4 beta-propeller domain-containing protein</fullName>
    </recommendedName>
</protein>
<comment type="caution">
    <text evidence="2">The sequence shown here is derived from an EMBL/GenBank/DDBJ whole genome shotgun (WGS) entry which is preliminary data.</text>
</comment>
<evidence type="ECO:0000259" key="1">
    <source>
        <dbReference type="Pfam" id="PF03478"/>
    </source>
</evidence>
<dbReference type="Proteomes" id="UP001428341">
    <property type="component" value="Unassembled WGS sequence"/>
</dbReference>
<dbReference type="EMBL" id="JBCGBO010000005">
    <property type="protein sequence ID" value="KAK9197674.1"/>
    <property type="molecule type" value="Genomic_DNA"/>
</dbReference>
<evidence type="ECO:0000313" key="2">
    <source>
        <dbReference type="EMBL" id="KAK9197674.1"/>
    </source>
</evidence>
<dbReference type="PANTHER" id="PTHR33110">
    <property type="entry name" value="F-BOX/KELCH-REPEAT PROTEIN-RELATED"/>
    <property type="match status" value="1"/>
</dbReference>
<sequence>MCRPGDTSSWTKVQEHMPPCCYDYSDCCLGKDTVFYKGNFYYIGDCCTSYRIRFEFGLHHHSPSSTEALPVQKHQCQQYSNTMTNYLLELNGDLLLVSRYVIWVSGTCAFEVYKLDWNMQEWAEVTNIGNHAILLGKHTSKSLVAAGGNYFKANCIYFVDDSCLTQTSNVVPPYDTGIYEAVPFCLLVKSSE</sequence>